<proteinExistence type="predicted"/>
<evidence type="ECO:0000313" key="1">
    <source>
        <dbReference type="EMBL" id="OGN26712.1"/>
    </source>
</evidence>
<protein>
    <submittedName>
        <fullName evidence="1">Uncharacterized protein</fullName>
    </submittedName>
</protein>
<reference evidence="1 2" key="1">
    <citation type="journal article" date="2016" name="Nat. Commun.">
        <title>Thousands of microbial genomes shed light on interconnected biogeochemical processes in an aquifer system.</title>
        <authorList>
            <person name="Anantharaman K."/>
            <person name="Brown C.T."/>
            <person name="Hug L.A."/>
            <person name="Sharon I."/>
            <person name="Castelle C.J."/>
            <person name="Probst A.J."/>
            <person name="Thomas B.C."/>
            <person name="Singh A."/>
            <person name="Wilkins M.J."/>
            <person name="Karaoz U."/>
            <person name="Brodie E.L."/>
            <person name="Williams K.H."/>
            <person name="Hubbard S.S."/>
            <person name="Banfield J.F."/>
        </authorList>
    </citation>
    <scope>NUCLEOTIDE SEQUENCE [LARGE SCALE GENOMIC DNA]</scope>
</reference>
<sequence length="120" mass="13493">MVSTEGLTDGYGYSNLSLLFHTTEKTMNDKPILVEVRYSSRNFLRRTSETELVAHRGGTVDGFAQELRNAYAKLYPEPRYEVSISVSDPKESSLRRVLLLNCGGITVEHKISLRVNDLIG</sequence>
<dbReference type="Proteomes" id="UP000178256">
    <property type="component" value="Unassembled WGS sequence"/>
</dbReference>
<organism evidence="1 2">
    <name type="scientific">Candidatus Yanofskybacteria bacterium RIFCSPLOWO2_01_FULL_44_22</name>
    <dbReference type="NCBI Taxonomy" id="1802697"/>
    <lineage>
        <taxon>Bacteria</taxon>
        <taxon>Candidatus Yanofskyibacteriota</taxon>
    </lineage>
</organism>
<comment type="caution">
    <text evidence="1">The sequence shown here is derived from an EMBL/GenBank/DDBJ whole genome shotgun (WGS) entry which is preliminary data.</text>
</comment>
<evidence type="ECO:0000313" key="2">
    <source>
        <dbReference type="Proteomes" id="UP000178256"/>
    </source>
</evidence>
<gene>
    <name evidence="1" type="ORF">A2925_03950</name>
</gene>
<dbReference type="STRING" id="1802697.A2925_03950"/>
<dbReference type="AlphaFoldDB" id="A0A1F8GMT0"/>
<dbReference type="EMBL" id="MGKL01000003">
    <property type="protein sequence ID" value="OGN26712.1"/>
    <property type="molecule type" value="Genomic_DNA"/>
</dbReference>
<name>A0A1F8GMT0_9BACT</name>
<accession>A0A1F8GMT0</accession>